<feature type="chain" id="PRO_5036766032" evidence="4">
    <location>
        <begin position="29"/>
        <end position="525"/>
    </location>
</feature>
<comment type="caution">
    <text evidence="6">The sequence shown here is derived from an EMBL/GenBank/DDBJ whole genome shotgun (WGS) entry which is preliminary data.</text>
</comment>
<keyword evidence="2" id="KW-0813">Transport</keyword>
<gene>
    <name evidence="6" type="ORF">K8V32_01055</name>
</gene>
<dbReference type="Gene3D" id="3.10.105.10">
    <property type="entry name" value="Dipeptide-binding Protein, Domain 3"/>
    <property type="match status" value="1"/>
</dbReference>
<dbReference type="PIRSF" id="PIRSF002741">
    <property type="entry name" value="MppA"/>
    <property type="match status" value="1"/>
</dbReference>
<feature type="domain" description="Solute-binding protein family 5" evidence="5">
    <location>
        <begin position="83"/>
        <end position="420"/>
    </location>
</feature>
<organism evidence="6 7">
    <name type="scientific">Enteractinococcus helveticum</name>
    <dbReference type="NCBI Taxonomy" id="1837282"/>
    <lineage>
        <taxon>Bacteria</taxon>
        <taxon>Bacillati</taxon>
        <taxon>Actinomycetota</taxon>
        <taxon>Actinomycetes</taxon>
        <taxon>Micrococcales</taxon>
        <taxon>Micrococcaceae</taxon>
    </lineage>
</organism>
<dbReference type="SUPFAM" id="SSF53850">
    <property type="entry name" value="Periplasmic binding protein-like II"/>
    <property type="match status" value="1"/>
</dbReference>
<proteinExistence type="inferred from homology"/>
<evidence type="ECO:0000256" key="4">
    <source>
        <dbReference type="SAM" id="SignalP"/>
    </source>
</evidence>
<evidence type="ECO:0000313" key="7">
    <source>
        <dbReference type="Proteomes" id="UP000703315"/>
    </source>
</evidence>
<dbReference type="AlphaFoldDB" id="A0A921FJU2"/>
<accession>A0A921FJU2</accession>
<comment type="similarity">
    <text evidence="1">Belongs to the bacterial solute-binding protein 5 family.</text>
</comment>
<dbReference type="CDD" id="cd00995">
    <property type="entry name" value="PBP2_NikA_DppA_OppA_like"/>
    <property type="match status" value="1"/>
</dbReference>
<dbReference type="GO" id="GO:1904680">
    <property type="term" value="F:peptide transmembrane transporter activity"/>
    <property type="evidence" value="ECO:0007669"/>
    <property type="project" value="TreeGrafter"/>
</dbReference>
<name>A0A921FJU2_9MICC</name>
<feature type="signal peptide" evidence="4">
    <location>
        <begin position="1"/>
        <end position="28"/>
    </location>
</feature>
<evidence type="ECO:0000256" key="3">
    <source>
        <dbReference type="ARBA" id="ARBA00022729"/>
    </source>
</evidence>
<dbReference type="Pfam" id="PF00496">
    <property type="entry name" value="SBP_bac_5"/>
    <property type="match status" value="1"/>
</dbReference>
<sequence>MKKVFITIPTTVALTFVLSGCTTSGDNAAMPAETGNAASGESLVRTSVDQPASFDPTQGTSLPDFILARNSFDTLVRRDDNNELAPGLAEDWDLDSTGGELTLRAGATCSDGTPITAGVVKDSLEYFTDPETASVYGPQVFGPAGNVTFTAVDDQTLQIELAEPWPDMLNGLSLAVSGIICPAGLEDLEGLDAGQVEGAESGPYIMSSADHGVRYTYDLRDDYDWWPEYAEPIEDVRPESIEFNVIADKNSTANQLIAGQLDTGAVLPQSIERVENEGSVSVDVKPFSDFYVLFNERESSPFSDPEARRAVAQVLDRETFTDISSQGAGEVAKQMASSTTVCANYDASPVIDLDPEAAADVLDGMKVRIVGAQIIGPNGSGNTYVQEQLREAGADVTLDNLDVGGWISTVYGKPGDWDLTVFADLNFVGSLSNAVSQGIGPALQDGGSNVGATQSEEAEAAFGEYLNSQNKEEACAALNKASDALVADAHMIPLTNDPRPMASREGFTVVTKGEAMDDEHQLIVQ</sequence>
<keyword evidence="3 4" id="KW-0732">Signal</keyword>
<dbReference type="Proteomes" id="UP000703315">
    <property type="component" value="Unassembled WGS sequence"/>
</dbReference>
<dbReference type="GO" id="GO:0015833">
    <property type="term" value="P:peptide transport"/>
    <property type="evidence" value="ECO:0007669"/>
    <property type="project" value="TreeGrafter"/>
</dbReference>
<dbReference type="PANTHER" id="PTHR30290">
    <property type="entry name" value="PERIPLASMIC BINDING COMPONENT OF ABC TRANSPORTER"/>
    <property type="match status" value="1"/>
</dbReference>
<evidence type="ECO:0000313" key="6">
    <source>
        <dbReference type="EMBL" id="HJF13378.1"/>
    </source>
</evidence>
<protein>
    <submittedName>
        <fullName evidence="6">ABC transporter substrate-binding protein</fullName>
    </submittedName>
</protein>
<dbReference type="PROSITE" id="PS51257">
    <property type="entry name" value="PROKAR_LIPOPROTEIN"/>
    <property type="match status" value="1"/>
</dbReference>
<evidence type="ECO:0000256" key="2">
    <source>
        <dbReference type="ARBA" id="ARBA00022448"/>
    </source>
</evidence>
<evidence type="ECO:0000259" key="5">
    <source>
        <dbReference type="Pfam" id="PF00496"/>
    </source>
</evidence>
<dbReference type="InterPro" id="IPR039424">
    <property type="entry name" value="SBP_5"/>
</dbReference>
<dbReference type="RefSeq" id="WP_303901537.1">
    <property type="nucleotide sequence ID" value="NZ_DYXC01000017.1"/>
</dbReference>
<dbReference type="InterPro" id="IPR000914">
    <property type="entry name" value="SBP_5_dom"/>
</dbReference>
<dbReference type="GO" id="GO:0042597">
    <property type="term" value="C:periplasmic space"/>
    <property type="evidence" value="ECO:0007669"/>
    <property type="project" value="UniProtKB-ARBA"/>
</dbReference>
<dbReference type="InterPro" id="IPR030678">
    <property type="entry name" value="Peptide/Ni-bd"/>
</dbReference>
<dbReference type="Gene3D" id="3.40.190.10">
    <property type="entry name" value="Periplasmic binding protein-like II"/>
    <property type="match status" value="1"/>
</dbReference>
<evidence type="ECO:0000256" key="1">
    <source>
        <dbReference type="ARBA" id="ARBA00005695"/>
    </source>
</evidence>
<reference evidence="6" key="2">
    <citation type="submission" date="2021-09" db="EMBL/GenBank/DDBJ databases">
        <authorList>
            <person name="Gilroy R."/>
        </authorList>
    </citation>
    <scope>NUCLEOTIDE SEQUENCE</scope>
    <source>
        <strain evidence="6">ChiHjej13B12-14962</strain>
    </source>
</reference>
<dbReference type="GO" id="GO:0043190">
    <property type="term" value="C:ATP-binding cassette (ABC) transporter complex"/>
    <property type="evidence" value="ECO:0007669"/>
    <property type="project" value="InterPro"/>
</dbReference>
<reference evidence="6" key="1">
    <citation type="journal article" date="2021" name="PeerJ">
        <title>Extensive microbial diversity within the chicken gut microbiome revealed by metagenomics and culture.</title>
        <authorList>
            <person name="Gilroy R."/>
            <person name="Ravi A."/>
            <person name="Getino M."/>
            <person name="Pursley I."/>
            <person name="Horton D.L."/>
            <person name="Alikhan N.F."/>
            <person name="Baker D."/>
            <person name="Gharbi K."/>
            <person name="Hall N."/>
            <person name="Watson M."/>
            <person name="Adriaenssens E.M."/>
            <person name="Foster-Nyarko E."/>
            <person name="Jarju S."/>
            <person name="Secka A."/>
            <person name="Antonio M."/>
            <person name="Oren A."/>
            <person name="Chaudhuri R.R."/>
            <person name="La Ragione R."/>
            <person name="Hildebrand F."/>
            <person name="Pallen M.J."/>
        </authorList>
    </citation>
    <scope>NUCLEOTIDE SEQUENCE</scope>
    <source>
        <strain evidence="6">ChiHjej13B12-14962</strain>
    </source>
</reference>
<dbReference type="EMBL" id="DYXC01000017">
    <property type="protein sequence ID" value="HJF13378.1"/>
    <property type="molecule type" value="Genomic_DNA"/>
</dbReference>
<dbReference type="PANTHER" id="PTHR30290:SF9">
    <property type="entry name" value="OLIGOPEPTIDE-BINDING PROTEIN APPA"/>
    <property type="match status" value="1"/>
</dbReference>